<sequence>MDAFAIDSSPATQFIGYLVPMNLDYDELFYV</sequence>
<protein>
    <submittedName>
        <fullName evidence="1">Uncharacterized protein</fullName>
    </submittedName>
</protein>
<organism evidence="1 2">
    <name type="scientific">Bacteroides faecichinchillae</name>
    <dbReference type="NCBI Taxonomy" id="871325"/>
    <lineage>
        <taxon>Bacteria</taxon>
        <taxon>Pseudomonadati</taxon>
        <taxon>Bacteroidota</taxon>
        <taxon>Bacteroidia</taxon>
        <taxon>Bacteroidales</taxon>
        <taxon>Bacteroidaceae</taxon>
        <taxon>Bacteroides</taxon>
    </lineage>
</organism>
<keyword evidence="2" id="KW-1185">Reference proteome</keyword>
<proteinExistence type="predicted"/>
<gene>
    <name evidence="1" type="ORF">SAMN05444349_103118</name>
</gene>
<name>A0A1M4UEG9_9BACE</name>
<evidence type="ECO:0000313" key="2">
    <source>
        <dbReference type="Proteomes" id="UP000184436"/>
    </source>
</evidence>
<dbReference type="EMBL" id="FQVD01000003">
    <property type="protein sequence ID" value="SHE55152.1"/>
    <property type="molecule type" value="Genomic_DNA"/>
</dbReference>
<reference evidence="1 2" key="1">
    <citation type="submission" date="2016-11" db="EMBL/GenBank/DDBJ databases">
        <authorList>
            <person name="Jaros S."/>
            <person name="Januszkiewicz K."/>
            <person name="Wedrychowicz H."/>
        </authorList>
    </citation>
    <scope>NUCLEOTIDE SEQUENCE [LARGE SCALE GENOMIC DNA]</scope>
    <source>
        <strain evidence="1 2">DSM 26883</strain>
    </source>
</reference>
<dbReference type="AlphaFoldDB" id="A0A1M4UEG9"/>
<evidence type="ECO:0000313" key="1">
    <source>
        <dbReference type="EMBL" id="SHE55152.1"/>
    </source>
</evidence>
<dbReference type="Proteomes" id="UP000184436">
    <property type="component" value="Unassembled WGS sequence"/>
</dbReference>
<accession>A0A1M4UEG9</accession>